<accession>A0ABV2CSU2</accession>
<proteinExistence type="predicted"/>
<evidence type="ECO:0000313" key="1">
    <source>
        <dbReference type="EMBL" id="MET1490995.1"/>
    </source>
</evidence>
<name>A0ABV2CSU2_9RHOO</name>
<dbReference type="Proteomes" id="UP001548590">
    <property type="component" value="Unassembled WGS sequence"/>
</dbReference>
<dbReference type="EMBL" id="JBEWLZ010000008">
    <property type="protein sequence ID" value="MET1490995.1"/>
    <property type="molecule type" value="Genomic_DNA"/>
</dbReference>
<sequence length="139" mass="14493">MKRSREICLLVLGTSMLAAACSDDRRDILQGQYASREDCRRDWGDDDVCPAQDKRSGTGGGSHGGVYAGPRYYWSHSGGTPIALMPDGSERVMANAPLARGQTSFARGNSIVSRGASVAHGSVSRGGFGSIAHFGSAGG</sequence>
<organism evidence="1 2">
    <name type="scientific">Uliginosibacterium paludis</name>
    <dbReference type="NCBI Taxonomy" id="1615952"/>
    <lineage>
        <taxon>Bacteria</taxon>
        <taxon>Pseudomonadati</taxon>
        <taxon>Pseudomonadota</taxon>
        <taxon>Betaproteobacteria</taxon>
        <taxon>Rhodocyclales</taxon>
        <taxon>Zoogloeaceae</taxon>
        <taxon>Uliginosibacterium</taxon>
    </lineage>
</organism>
<dbReference type="RefSeq" id="WP_345930106.1">
    <property type="nucleotide sequence ID" value="NZ_JBDIVF010000014.1"/>
</dbReference>
<gene>
    <name evidence="1" type="ORF">ABVT11_14245</name>
</gene>
<dbReference type="PROSITE" id="PS51257">
    <property type="entry name" value="PROKAR_LIPOPROTEIN"/>
    <property type="match status" value="1"/>
</dbReference>
<protein>
    <submittedName>
        <fullName evidence="1">Uncharacterized protein</fullName>
    </submittedName>
</protein>
<evidence type="ECO:0000313" key="2">
    <source>
        <dbReference type="Proteomes" id="UP001548590"/>
    </source>
</evidence>
<comment type="caution">
    <text evidence="1">The sequence shown here is derived from an EMBL/GenBank/DDBJ whole genome shotgun (WGS) entry which is preliminary data.</text>
</comment>
<reference evidence="1 2" key="1">
    <citation type="submission" date="2024-07" db="EMBL/GenBank/DDBJ databases">
        <title>Uliginosibacterium paludis KCTC:42655.</title>
        <authorList>
            <person name="Kim M.K."/>
        </authorList>
    </citation>
    <scope>NUCLEOTIDE SEQUENCE [LARGE SCALE GENOMIC DNA]</scope>
    <source>
        <strain evidence="1 2">KCTC 42655</strain>
    </source>
</reference>
<keyword evidence="2" id="KW-1185">Reference proteome</keyword>